<dbReference type="AlphaFoldDB" id="A0A1T2KSH2"/>
<evidence type="ECO:0008006" key="3">
    <source>
        <dbReference type="Google" id="ProtNLM"/>
    </source>
</evidence>
<feature type="non-terminal residue" evidence="1">
    <location>
        <position position="1"/>
    </location>
</feature>
<reference evidence="1 2" key="1">
    <citation type="submission" date="2016-11" db="EMBL/GenBank/DDBJ databases">
        <title>Mixed transmission modes and dynamic genome evolution in an obligate animal-bacterial symbiosis.</title>
        <authorList>
            <person name="Russell S.L."/>
            <person name="Corbett-Detig R.B."/>
            <person name="Cavanaugh C.M."/>
        </authorList>
    </citation>
    <scope>NUCLEOTIDE SEQUENCE [LARGE SCALE GENOMIC DNA]</scope>
    <source>
        <strain evidence="1">Sp-SM6</strain>
    </source>
</reference>
<dbReference type="Proteomes" id="UP000190198">
    <property type="component" value="Unassembled WGS sequence"/>
</dbReference>
<comment type="caution">
    <text evidence="1">The sequence shown here is derived from an EMBL/GenBank/DDBJ whole genome shotgun (WGS) entry which is preliminary data.</text>
</comment>
<sequence length="356" mass="40703">QQKGLQLTRVTPGGEDVPAGNQVVFQFNRPVVPVGRMERDASEIPVDITPALKCHWRWMNTSALACQLDDESRLTKATKYMVTMRPGIQAEDGTTISEAHSHTFITQRPHVRYASFREWLTPGTPVVRLSFDQPVTKSSVETRIAYTYPTSETDETLLVEYLKVEKDPYDENDPHLTPVTKEEARRYWLVTPQKELPLDTRVEMKVIPGLVSALGKERGVEQRMIDYHMTYPEFEFVGFSCVDNDGLEILFTDESDQEIGKCNPLGWANLEFSAPVLTSQIKQHLRFTPDLAGGRDDYDPWASREDDTYLDRDHYQQGNFRISLPENLKADRKYTIKTATADLQDEFGRKLKAPIN</sequence>
<keyword evidence="2" id="KW-1185">Reference proteome</keyword>
<evidence type="ECO:0000313" key="2">
    <source>
        <dbReference type="Proteomes" id="UP000190198"/>
    </source>
</evidence>
<gene>
    <name evidence="1" type="ORF">BOW52_11140</name>
</gene>
<accession>A0A1T2KSH2</accession>
<name>A0A1T2KSH2_9GAMM</name>
<dbReference type="EMBL" id="MPRK01000373">
    <property type="protein sequence ID" value="OOZ35818.1"/>
    <property type="molecule type" value="Genomic_DNA"/>
</dbReference>
<dbReference type="Gene3D" id="2.60.40.3710">
    <property type="match status" value="1"/>
</dbReference>
<evidence type="ECO:0000313" key="1">
    <source>
        <dbReference type="EMBL" id="OOZ35818.1"/>
    </source>
</evidence>
<protein>
    <recommendedName>
        <fullName evidence="3">SbsA Ig-like domain-containing protein</fullName>
    </recommendedName>
</protein>
<proteinExistence type="predicted"/>
<feature type="non-terminal residue" evidence="1">
    <location>
        <position position="356"/>
    </location>
</feature>
<organism evidence="1 2">
    <name type="scientific">Solemya elarraichensis gill symbiont</name>
    <dbReference type="NCBI Taxonomy" id="1918949"/>
    <lineage>
        <taxon>Bacteria</taxon>
        <taxon>Pseudomonadati</taxon>
        <taxon>Pseudomonadota</taxon>
        <taxon>Gammaproteobacteria</taxon>
        <taxon>sulfur-oxidizing symbionts</taxon>
    </lineage>
</organism>